<keyword evidence="7" id="KW-0539">Nucleus</keyword>
<reference evidence="9" key="1">
    <citation type="journal article" date="2020" name="Stud. Mycol.">
        <title>101 Dothideomycetes genomes: a test case for predicting lifestyles and emergence of pathogens.</title>
        <authorList>
            <person name="Haridas S."/>
            <person name="Albert R."/>
            <person name="Binder M."/>
            <person name="Bloem J."/>
            <person name="Labutti K."/>
            <person name="Salamov A."/>
            <person name="Andreopoulos B."/>
            <person name="Baker S."/>
            <person name="Barry K."/>
            <person name="Bills G."/>
            <person name="Bluhm B."/>
            <person name="Cannon C."/>
            <person name="Castanera R."/>
            <person name="Culley D."/>
            <person name="Daum C."/>
            <person name="Ezra D."/>
            <person name="Gonzalez J."/>
            <person name="Henrissat B."/>
            <person name="Kuo A."/>
            <person name="Liang C."/>
            <person name="Lipzen A."/>
            <person name="Lutzoni F."/>
            <person name="Magnuson J."/>
            <person name="Mondo S."/>
            <person name="Nolan M."/>
            <person name="Ohm R."/>
            <person name="Pangilinan J."/>
            <person name="Park H.-J."/>
            <person name="Ramirez L."/>
            <person name="Alfaro M."/>
            <person name="Sun H."/>
            <person name="Tritt A."/>
            <person name="Yoshinaga Y."/>
            <person name="Zwiers L.-H."/>
            <person name="Turgeon B."/>
            <person name="Goodwin S."/>
            <person name="Spatafora J."/>
            <person name="Crous P."/>
            <person name="Grigoriev I."/>
        </authorList>
    </citation>
    <scope>NUCLEOTIDE SEQUENCE</scope>
    <source>
        <strain evidence="9">CBS 109.77</strain>
    </source>
</reference>
<dbReference type="AlphaFoldDB" id="A0A6A6X2Y3"/>
<keyword evidence="2" id="KW-0479">Metal-binding</keyword>
<evidence type="ECO:0000259" key="8">
    <source>
        <dbReference type="SMART" id="SM00355"/>
    </source>
</evidence>
<proteinExistence type="predicted"/>
<dbReference type="SMART" id="SM00355">
    <property type="entry name" value="ZnF_C2H2"/>
    <property type="match status" value="3"/>
</dbReference>
<dbReference type="GO" id="GO:0008270">
    <property type="term" value="F:zinc ion binding"/>
    <property type="evidence" value="ECO:0007669"/>
    <property type="project" value="UniProtKB-KW"/>
</dbReference>
<dbReference type="Proteomes" id="UP000799757">
    <property type="component" value="Unassembled WGS sequence"/>
</dbReference>
<evidence type="ECO:0000256" key="3">
    <source>
        <dbReference type="ARBA" id="ARBA00022771"/>
    </source>
</evidence>
<organism evidence="9 10">
    <name type="scientific">Melanomma pulvis-pyrius CBS 109.77</name>
    <dbReference type="NCBI Taxonomy" id="1314802"/>
    <lineage>
        <taxon>Eukaryota</taxon>
        <taxon>Fungi</taxon>
        <taxon>Dikarya</taxon>
        <taxon>Ascomycota</taxon>
        <taxon>Pezizomycotina</taxon>
        <taxon>Dothideomycetes</taxon>
        <taxon>Pleosporomycetidae</taxon>
        <taxon>Pleosporales</taxon>
        <taxon>Melanommataceae</taxon>
        <taxon>Melanomma</taxon>
    </lineage>
</organism>
<evidence type="ECO:0000256" key="2">
    <source>
        <dbReference type="ARBA" id="ARBA00022723"/>
    </source>
</evidence>
<evidence type="ECO:0000256" key="7">
    <source>
        <dbReference type="ARBA" id="ARBA00023242"/>
    </source>
</evidence>
<keyword evidence="5" id="KW-0805">Transcription regulation</keyword>
<dbReference type="GO" id="GO:0006357">
    <property type="term" value="P:regulation of transcription by RNA polymerase II"/>
    <property type="evidence" value="ECO:0007669"/>
    <property type="project" value="TreeGrafter"/>
</dbReference>
<evidence type="ECO:0000256" key="6">
    <source>
        <dbReference type="ARBA" id="ARBA00023163"/>
    </source>
</evidence>
<evidence type="ECO:0000256" key="1">
    <source>
        <dbReference type="ARBA" id="ARBA00004123"/>
    </source>
</evidence>
<sequence>MSDYVDSGMQIAPLEDVDSIDWAALAEKILLEPWLEDFDSTGYYELGRDPGAEAASGVRCEKFPSASIGQVPSTSIGILQAERLSNERTLASTSPIVVSSKISQPTSVYEDDELKSSTNKPTFKCDFRGCKSKPCATAGDLRRHKRKHDDTKERYSCMAHDCPRKGKNGFYREDKLTDHIIAAHDNDTLFTCPDQHYSSNCSGKVYSRDIMALHYQASVWGRNCMTKVNGYRDCPLPKCPYRIYLARRDRSLDPLQRHLVEHHDSKGRANFAGRILGRGYDAMTGEIVCPVCLEKANFSDHSKFYHHFFEAHYQGPPIEIEATTTISSYRDPVWSLILPGTFVSGEVRQCRRTILSLWPDFKFYPVWDDVEHSYTSPS</sequence>
<dbReference type="EMBL" id="MU002058">
    <property type="protein sequence ID" value="KAF2790726.1"/>
    <property type="molecule type" value="Genomic_DNA"/>
</dbReference>
<dbReference type="GO" id="GO:0005634">
    <property type="term" value="C:nucleus"/>
    <property type="evidence" value="ECO:0007669"/>
    <property type="project" value="UniProtKB-SubCell"/>
</dbReference>
<dbReference type="PANTHER" id="PTHR46179">
    <property type="entry name" value="ZINC FINGER PROTEIN"/>
    <property type="match status" value="1"/>
</dbReference>
<keyword evidence="6" id="KW-0804">Transcription</keyword>
<accession>A0A6A6X2Y3</accession>
<evidence type="ECO:0000256" key="4">
    <source>
        <dbReference type="ARBA" id="ARBA00022833"/>
    </source>
</evidence>
<keyword evidence="4" id="KW-0862">Zinc</keyword>
<dbReference type="InterPro" id="IPR051061">
    <property type="entry name" value="Zinc_finger_trans_reg"/>
</dbReference>
<feature type="domain" description="C2H2-type" evidence="8">
    <location>
        <begin position="123"/>
        <end position="148"/>
    </location>
</feature>
<evidence type="ECO:0000256" key="5">
    <source>
        <dbReference type="ARBA" id="ARBA00023015"/>
    </source>
</evidence>
<keyword evidence="3" id="KW-0863">Zinc-finger</keyword>
<keyword evidence="10" id="KW-1185">Reference proteome</keyword>
<evidence type="ECO:0000313" key="10">
    <source>
        <dbReference type="Proteomes" id="UP000799757"/>
    </source>
</evidence>
<comment type="subcellular location">
    <subcellularLocation>
        <location evidence="1">Nucleus</location>
    </subcellularLocation>
</comment>
<gene>
    <name evidence="9" type="ORF">K505DRAFT_377320</name>
</gene>
<feature type="domain" description="C2H2-type" evidence="8">
    <location>
        <begin position="155"/>
        <end position="184"/>
    </location>
</feature>
<name>A0A6A6X2Y3_9PLEO</name>
<evidence type="ECO:0000313" key="9">
    <source>
        <dbReference type="EMBL" id="KAF2790726.1"/>
    </source>
</evidence>
<dbReference type="InterPro" id="IPR013087">
    <property type="entry name" value="Znf_C2H2_type"/>
</dbReference>
<dbReference type="OrthoDB" id="3939438at2759"/>
<feature type="domain" description="C2H2-type" evidence="8">
    <location>
        <begin position="287"/>
        <end position="312"/>
    </location>
</feature>
<protein>
    <recommendedName>
        <fullName evidence="8">C2H2-type domain-containing protein</fullName>
    </recommendedName>
</protein>
<dbReference type="PANTHER" id="PTHR46179:SF13">
    <property type="entry name" value="C2H2-TYPE DOMAIN-CONTAINING PROTEIN"/>
    <property type="match status" value="1"/>
</dbReference>